<name>A0A382ZG41_9ZZZZ</name>
<dbReference type="PANTHER" id="PTHR23100:SF0">
    <property type="entry name" value="ARGININE BIOSYNTHESIS BIFUNCTIONAL PROTEIN ARGJ, MITOCHONDRIAL"/>
    <property type="match status" value="1"/>
</dbReference>
<dbReference type="SUPFAM" id="SSF56266">
    <property type="entry name" value="DmpA/ArgJ-like"/>
    <property type="match status" value="1"/>
</dbReference>
<dbReference type="Pfam" id="PF01960">
    <property type="entry name" value="ArgJ"/>
    <property type="match status" value="1"/>
</dbReference>
<evidence type="ECO:0008006" key="2">
    <source>
        <dbReference type="Google" id="ProtNLM"/>
    </source>
</evidence>
<dbReference type="GO" id="GO:0004042">
    <property type="term" value="F:L-glutamate N-acetyltransferase activity"/>
    <property type="evidence" value="ECO:0007669"/>
    <property type="project" value="TreeGrafter"/>
</dbReference>
<proteinExistence type="predicted"/>
<dbReference type="GO" id="GO:0006526">
    <property type="term" value="P:L-arginine biosynthetic process"/>
    <property type="evidence" value="ECO:0007669"/>
    <property type="project" value="InterPro"/>
</dbReference>
<feature type="non-terminal residue" evidence="1">
    <location>
        <position position="102"/>
    </location>
</feature>
<dbReference type="AlphaFoldDB" id="A0A382ZG41"/>
<dbReference type="EMBL" id="UINC01183599">
    <property type="protein sequence ID" value="SVD94432.1"/>
    <property type="molecule type" value="Genomic_DNA"/>
</dbReference>
<dbReference type="InterPro" id="IPR002813">
    <property type="entry name" value="Arg_biosynth_ArgJ"/>
</dbReference>
<accession>A0A382ZG41</accession>
<dbReference type="Gene3D" id="3.60.70.12">
    <property type="entry name" value="L-amino peptidase D-ALA esterase/amidase"/>
    <property type="match status" value="1"/>
</dbReference>
<evidence type="ECO:0000313" key="1">
    <source>
        <dbReference type="EMBL" id="SVD94432.1"/>
    </source>
</evidence>
<protein>
    <recommendedName>
        <fullName evidence="2">Glutamate N-acetyltransferase</fullName>
    </recommendedName>
</protein>
<dbReference type="PANTHER" id="PTHR23100">
    <property type="entry name" value="ARGININE BIOSYNTHESIS BIFUNCTIONAL PROTEIN ARGJ"/>
    <property type="match status" value="1"/>
</dbReference>
<gene>
    <name evidence="1" type="ORF">METZ01_LOCUS447286</name>
</gene>
<dbReference type="GO" id="GO:0006592">
    <property type="term" value="P:ornithine biosynthetic process"/>
    <property type="evidence" value="ECO:0007669"/>
    <property type="project" value="TreeGrafter"/>
</dbReference>
<sequence>MREVESGSITTPAGYRAAGIACGIKDSGTKDLALVVSDRPASAAAVYTRNRVQAAPIAVDRRHLEDGRAQAVILNSGNANACTGAPGEADAQRMCSLSAEAL</sequence>
<organism evidence="1">
    <name type="scientific">marine metagenome</name>
    <dbReference type="NCBI Taxonomy" id="408172"/>
    <lineage>
        <taxon>unclassified sequences</taxon>
        <taxon>metagenomes</taxon>
        <taxon>ecological metagenomes</taxon>
    </lineage>
</organism>
<reference evidence="1" key="1">
    <citation type="submission" date="2018-05" db="EMBL/GenBank/DDBJ databases">
        <authorList>
            <person name="Lanie J.A."/>
            <person name="Ng W.-L."/>
            <person name="Kazmierczak K.M."/>
            <person name="Andrzejewski T.M."/>
            <person name="Davidsen T.M."/>
            <person name="Wayne K.J."/>
            <person name="Tettelin H."/>
            <person name="Glass J.I."/>
            <person name="Rusch D."/>
            <person name="Podicherti R."/>
            <person name="Tsui H.-C.T."/>
            <person name="Winkler M.E."/>
        </authorList>
    </citation>
    <scope>NUCLEOTIDE SEQUENCE</scope>
</reference>
<dbReference type="GO" id="GO:0004358">
    <property type="term" value="F:L-glutamate N-acetyltransferase activity, acting on acetyl-L-ornithine as donor"/>
    <property type="evidence" value="ECO:0007669"/>
    <property type="project" value="InterPro"/>
</dbReference>
<dbReference type="InterPro" id="IPR016117">
    <property type="entry name" value="ArgJ-like_dom_sf"/>
</dbReference>